<protein>
    <recommendedName>
        <fullName evidence="3">Gag-pol polyprotein</fullName>
    </recommendedName>
</protein>
<keyword evidence="2" id="KW-1185">Reference proteome</keyword>
<reference evidence="1" key="2">
    <citation type="submission" date="2022-01" db="EMBL/GenBank/DDBJ databases">
        <authorList>
            <person name="Yamashiro T."/>
            <person name="Shiraishi A."/>
            <person name="Satake H."/>
            <person name="Nakayama K."/>
        </authorList>
    </citation>
    <scope>NUCLEOTIDE SEQUENCE</scope>
</reference>
<dbReference type="Proteomes" id="UP001151760">
    <property type="component" value="Unassembled WGS sequence"/>
</dbReference>
<evidence type="ECO:0008006" key="3">
    <source>
        <dbReference type="Google" id="ProtNLM"/>
    </source>
</evidence>
<accession>A0ABQ5BYB4</accession>
<reference evidence="1" key="1">
    <citation type="journal article" date="2022" name="Int. J. Mol. Sci.">
        <title>Draft Genome of Tanacetum Coccineum: Genomic Comparison of Closely Related Tanacetum-Family Plants.</title>
        <authorList>
            <person name="Yamashiro T."/>
            <person name="Shiraishi A."/>
            <person name="Nakayama K."/>
            <person name="Satake H."/>
        </authorList>
    </citation>
    <scope>NUCLEOTIDE SEQUENCE</scope>
</reference>
<evidence type="ECO:0000313" key="1">
    <source>
        <dbReference type="EMBL" id="GJT19736.1"/>
    </source>
</evidence>
<sequence length="168" mass="19413">MDNKLVEWEIMQNSIQNGPYVRPMIPDPDGAVNINGTVKQILKPSSKMTEGNKKQYIADVKVMNYLLQAIPNDIYKSVDACKNAKEIGERIKRLMFGSDVTSHVRHSRLMDEFDKFVAKEGESLESMYERLIMLVNVMDRNNVRPISVSINTKFINCLQYKWSKYVTM</sequence>
<organism evidence="1 2">
    <name type="scientific">Tanacetum coccineum</name>
    <dbReference type="NCBI Taxonomy" id="301880"/>
    <lineage>
        <taxon>Eukaryota</taxon>
        <taxon>Viridiplantae</taxon>
        <taxon>Streptophyta</taxon>
        <taxon>Embryophyta</taxon>
        <taxon>Tracheophyta</taxon>
        <taxon>Spermatophyta</taxon>
        <taxon>Magnoliopsida</taxon>
        <taxon>eudicotyledons</taxon>
        <taxon>Gunneridae</taxon>
        <taxon>Pentapetalae</taxon>
        <taxon>asterids</taxon>
        <taxon>campanulids</taxon>
        <taxon>Asterales</taxon>
        <taxon>Asteraceae</taxon>
        <taxon>Asteroideae</taxon>
        <taxon>Anthemideae</taxon>
        <taxon>Anthemidinae</taxon>
        <taxon>Tanacetum</taxon>
    </lineage>
</organism>
<comment type="caution">
    <text evidence="1">The sequence shown here is derived from an EMBL/GenBank/DDBJ whole genome shotgun (WGS) entry which is preliminary data.</text>
</comment>
<feature type="non-terminal residue" evidence="1">
    <location>
        <position position="168"/>
    </location>
</feature>
<dbReference type="EMBL" id="BQNB010013742">
    <property type="protein sequence ID" value="GJT19736.1"/>
    <property type="molecule type" value="Genomic_DNA"/>
</dbReference>
<proteinExistence type="predicted"/>
<evidence type="ECO:0000313" key="2">
    <source>
        <dbReference type="Proteomes" id="UP001151760"/>
    </source>
</evidence>
<gene>
    <name evidence="1" type="ORF">Tco_0878442</name>
</gene>
<name>A0ABQ5BYB4_9ASTR</name>